<reference evidence="2" key="1">
    <citation type="submission" date="2020-06" db="EMBL/GenBank/DDBJ databases">
        <title>Paenibacillus sp. nov., isolated from soil.</title>
        <authorList>
            <person name="Seo Y.L."/>
        </authorList>
    </citation>
    <scope>NUCLEOTIDE SEQUENCE [LARGE SCALE GENOMIC DNA]</scope>
    <source>
        <strain evidence="2">JW14</strain>
    </source>
</reference>
<proteinExistence type="predicted"/>
<dbReference type="Gene3D" id="1.10.10.10">
    <property type="entry name" value="Winged helix-like DNA-binding domain superfamily/Winged helix DNA-binding domain"/>
    <property type="match status" value="1"/>
</dbReference>
<dbReference type="AlphaFoldDB" id="A0A850EP39"/>
<accession>A0A850EP39</accession>
<sequence length="112" mass="13267">MDKQTSVYERCKSEIYRIGWRVQYRARKIRSRECSFYDNPLHGAGFAVSSEEKVWVRQLVDTLPPQGKVIIDKLYFQDLTEAEVARQLNISQQGVNKWKRKMIRELSRTVKS</sequence>
<comment type="caution">
    <text evidence="2">The sequence shown here is derived from an EMBL/GenBank/DDBJ whole genome shotgun (WGS) entry which is preliminary data.</text>
</comment>
<dbReference type="GO" id="GO:0006352">
    <property type="term" value="P:DNA-templated transcription initiation"/>
    <property type="evidence" value="ECO:0007669"/>
    <property type="project" value="InterPro"/>
</dbReference>
<dbReference type="GO" id="GO:0003677">
    <property type="term" value="F:DNA binding"/>
    <property type="evidence" value="ECO:0007669"/>
    <property type="project" value="InterPro"/>
</dbReference>
<dbReference type="RefSeq" id="WP_175372049.1">
    <property type="nucleotide sequence ID" value="NZ_JABWCS010000209.1"/>
</dbReference>
<protein>
    <submittedName>
        <fullName evidence="2">Sigma-70 family RNA polymerase sigma factor</fullName>
    </submittedName>
</protein>
<evidence type="ECO:0000313" key="3">
    <source>
        <dbReference type="Proteomes" id="UP000564806"/>
    </source>
</evidence>
<evidence type="ECO:0000259" key="1">
    <source>
        <dbReference type="Pfam" id="PF08281"/>
    </source>
</evidence>
<organism evidence="2 3">
    <name type="scientific">Paenibacillus agri</name>
    <dbReference type="NCBI Taxonomy" id="2744309"/>
    <lineage>
        <taxon>Bacteria</taxon>
        <taxon>Bacillati</taxon>
        <taxon>Bacillota</taxon>
        <taxon>Bacilli</taxon>
        <taxon>Bacillales</taxon>
        <taxon>Paenibacillaceae</taxon>
        <taxon>Paenibacillus</taxon>
    </lineage>
</organism>
<evidence type="ECO:0000313" key="2">
    <source>
        <dbReference type="EMBL" id="NUU61530.1"/>
    </source>
</evidence>
<dbReference type="InterPro" id="IPR013249">
    <property type="entry name" value="RNA_pol_sigma70_r4_t2"/>
</dbReference>
<dbReference type="Pfam" id="PF08281">
    <property type="entry name" value="Sigma70_r4_2"/>
    <property type="match status" value="1"/>
</dbReference>
<gene>
    <name evidence="2" type="ORF">HPT30_14400</name>
</gene>
<keyword evidence="3" id="KW-1185">Reference proteome</keyword>
<dbReference type="GO" id="GO:0016987">
    <property type="term" value="F:sigma factor activity"/>
    <property type="evidence" value="ECO:0007669"/>
    <property type="project" value="InterPro"/>
</dbReference>
<dbReference type="Proteomes" id="UP000564806">
    <property type="component" value="Unassembled WGS sequence"/>
</dbReference>
<name>A0A850EP39_9BACL</name>
<dbReference type="EMBL" id="JABWCS010000209">
    <property type="protein sequence ID" value="NUU61530.1"/>
    <property type="molecule type" value="Genomic_DNA"/>
</dbReference>
<feature type="domain" description="RNA polymerase sigma factor 70 region 4 type 2" evidence="1">
    <location>
        <begin position="55"/>
        <end position="99"/>
    </location>
</feature>
<dbReference type="InterPro" id="IPR036388">
    <property type="entry name" value="WH-like_DNA-bd_sf"/>
</dbReference>
<dbReference type="SUPFAM" id="SSF88659">
    <property type="entry name" value="Sigma3 and sigma4 domains of RNA polymerase sigma factors"/>
    <property type="match status" value="1"/>
</dbReference>
<dbReference type="InterPro" id="IPR013324">
    <property type="entry name" value="RNA_pol_sigma_r3/r4-like"/>
</dbReference>